<comment type="subcellular location">
    <subcellularLocation>
        <location evidence="2">Gas vesicle</location>
    </subcellularLocation>
</comment>
<dbReference type="RefSeq" id="WP_344167022.1">
    <property type="nucleotide sequence ID" value="NZ_BAAABV010000028.1"/>
</dbReference>
<keyword evidence="1" id="KW-0304">Gas vesicle</keyword>
<reference evidence="5" key="1">
    <citation type="journal article" date="2019" name="Int. J. Syst. Evol. Microbiol.">
        <title>The Global Catalogue of Microorganisms (GCM) 10K type strain sequencing project: providing services to taxonomists for standard genome sequencing and annotation.</title>
        <authorList>
            <consortium name="The Broad Institute Genomics Platform"/>
            <consortium name="The Broad Institute Genome Sequencing Center for Infectious Disease"/>
            <person name="Wu L."/>
            <person name="Ma J."/>
        </authorList>
    </citation>
    <scope>NUCLEOTIDE SEQUENCE [LARGE SCALE GENOMIC DNA]</scope>
    <source>
        <strain evidence="5">JCM 4505</strain>
    </source>
</reference>
<dbReference type="PANTHER" id="PTHR36852:SF1">
    <property type="entry name" value="PROTEIN GVPL 2"/>
    <property type="match status" value="1"/>
</dbReference>
<accession>A0ABP3FEU8</accession>
<dbReference type="Pfam" id="PF06386">
    <property type="entry name" value="GvpL_GvpF"/>
    <property type="match status" value="1"/>
</dbReference>
<evidence type="ECO:0000256" key="1">
    <source>
        <dbReference type="ARBA" id="ARBA00022987"/>
    </source>
</evidence>
<protein>
    <submittedName>
        <fullName evidence="4">GvpL/GvpF family gas vesicle protein</fullName>
    </submittedName>
</protein>
<dbReference type="InterPro" id="IPR009430">
    <property type="entry name" value="GvpL/GvpF"/>
</dbReference>
<evidence type="ECO:0000313" key="4">
    <source>
        <dbReference type="EMBL" id="GAA0316350.1"/>
    </source>
</evidence>
<evidence type="ECO:0000313" key="5">
    <source>
        <dbReference type="Proteomes" id="UP001501867"/>
    </source>
</evidence>
<organism evidence="4 5">
    <name type="scientific">Streptomyces polychromogenes</name>
    <dbReference type="NCBI Taxonomy" id="67342"/>
    <lineage>
        <taxon>Bacteria</taxon>
        <taxon>Bacillati</taxon>
        <taxon>Actinomycetota</taxon>
        <taxon>Actinomycetes</taxon>
        <taxon>Kitasatosporales</taxon>
        <taxon>Streptomycetaceae</taxon>
        <taxon>Streptomyces</taxon>
    </lineage>
</organism>
<gene>
    <name evidence="4" type="ORF">GCM10010302_64330</name>
</gene>
<dbReference type="Proteomes" id="UP001501867">
    <property type="component" value="Unassembled WGS sequence"/>
</dbReference>
<sequence>MAVYVYAVTRREHPCRLDGLTGVGPGDPPVRVVESGELRAVVSDVGEEEIRPRRRDLIAHQAVLDRLLADGTPLPLQFGYVAPDDGAVRQVLDERADTYLDALAGVQGCAEYNVKAEQEEGALLRGILADSPRASGLNEEILAGDTDPRLPLELGRLVAGEVERRRSHASAELIRALAPTARAYVVHPPTGEDFLNLSLLVPRDGERSFLDAHTELARDTDSGVRTRVAGPLPPYSFVP</sequence>
<comment type="caution">
    <text evidence="4">The sequence shown here is derived from an EMBL/GenBank/DDBJ whole genome shotgun (WGS) entry which is preliminary data.</text>
</comment>
<evidence type="ECO:0000256" key="3">
    <source>
        <dbReference type="ARBA" id="ARBA00035643"/>
    </source>
</evidence>
<dbReference type="EMBL" id="BAAABV010000028">
    <property type="protein sequence ID" value="GAA0316350.1"/>
    <property type="molecule type" value="Genomic_DNA"/>
</dbReference>
<evidence type="ECO:0000256" key="2">
    <source>
        <dbReference type="ARBA" id="ARBA00035108"/>
    </source>
</evidence>
<dbReference type="PANTHER" id="PTHR36852">
    <property type="entry name" value="PROTEIN GVPL 2"/>
    <property type="match status" value="1"/>
</dbReference>
<keyword evidence="5" id="KW-1185">Reference proteome</keyword>
<proteinExistence type="inferred from homology"/>
<name>A0ABP3FEU8_9ACTN</name>
<comment type="similarity">
    <text evidence="3">Belongs to the gas vesicle GvpF/GvpL family.</text>
</comment>